<organism evidence="1 2">
    <name type="scientific">Allacma fusca</name>
    <dbReference type="NCBI Taxonomy" id="39272"/>
    <lineage>
        <taxon>Eukaryota</taxon>
        <taxon>Metazoa</taxon>
        <taxon>Ecdysozoa</taxon>
        <taxon>Arthropoda</taxon>
        <taxon>Hexapoda</taxon>
        <taxon>Collembola</taxon>
        <taxon>Symphypleona</taxon>
        <taxon>Sminthuridae</taxon>
        <taxon>Allacma</taxon>
    </lineage>
</organism>
<dbReference type="Proteomes" id="UP000708208">
    <property type="component" value="Unassembled WGS sequence"/>
</dbReference>
<keyword evidence="2" id="KW-1185">Reference proteome</keyword>
<reference evidence="1" key="1">
    <citation type="submission" date="2021-06" db="EMBL/GenBank/DDBJ databases">
        <authorList>
            <person name="Hodson N. C."/>
            <person name="Mongue J. A."/>
            <person name="Jaron S. K."/>
        </authorList>
    </citation>
    <scope>NUCLEOTIDE SEQUENCE</scope>
</reference>
<feature type="non-terminal residue" evidence="1">
    <location>
        <position position="1"/>
    </location>
</feature>
<comment type="caution">
    <text evidence="1">The sequence shown here is derived from an EMBL/GenBank/DDBJ whole genome shotgun (WGS) entry which is preliminary data.</text>
</comment>
<gene>
    <name evidence="1" type="ORF">AFUS01_LOCUS37010</name>
</gene>
<evidence type="ECO:0000313" key="2">
    <source>
        <dbReference type="Proteomes" id="UP000708208"/>
    </source>
</evidence>
<protein>
    <submittedName>
        <fullName evidence="1">Uncharacterized protein</fullName>
    </submittedName>
</protein>
<dbReference type="EMBL" id="CAJVCH010541894">
    <property type="protein sequence ID" value="CAG7826993.1"/>
    <property type="molecule type" value="Genomic_DNA"/>
</dbReference>
<evidence type="ECO:0000313" key="1">
    <source>
        <dbReference type="EMBL" id="CAG7826993.1"/>
    </source>
</evidence>
<accession>A0A8J2PMV5</accession>
<proteinExistence type="predicted"/>
<dbReference type="AlphaFoldDB" id="A0A8J2PMV5"/>
<sequence>SLFCYCRFKTSQRSTGVSHVSKGQVYNHGVYFKPSCGLGWNNIWSGTFGWGCEVHSTSPSSLDRLGNHYNVSCSF</sequence>
<name>A0A8J2PMV5_9HEXA</name>